<reference evidence="6" key="1">
    <citation type="journal article" date="2019" name="Int. J. Syst. Evol. Microbiol.">
        <title>The Global Catalogue of Microorganisms (GCM) 10K type strain sequencing project: providing services to taxonomists for standard genome sequencing and annotation.</title>
        <authorList>
            <consortium name="The Broad Institute Genomics Platform"/>
            <consortium name="The Broad Institute Genome Sequencing Center for Infectious Disease"/>
            <person name="Wu L."/>
            <person name="Ma J."/>
        </authorList>
    </citation>
    <scope>NUCLEOTIDE SEQUENCE [LARGE SCALE GENOMIC DNA]</scope>
    <source>
        <strain evidence="6">JCM 18303</strain>
    </source>
</reference>
<dbReference type="InterPro" id="IPR011008">
    <property type="entry name" value="Dimeric_a/b-barrel"/>
</dbReference>
<evidence type="ECO:0000256" key="2">
    <source>
        <dbReference type="ARBA" id="ARBA00023125"/>
    </source>
</evidence>
<dbReference type="InterPro" id="IPR019888">
    <property type="entry name" value="Tscrpt_reg_AsnC-like"/>
</dbReference>
<dbReference type="InterPro" id="IPR000485">
    <property type="entry name" value="AsnC-type_HTH_dom"/>
</dbReference>
<dbReference type="Pfam" id="PF13404">
    <property type="entry name" value="HTH_AsnC-type"/>
    <property type="match status" value="1"/>
</dbReference>
<organism evidence="5 6">
    <name type="scientific">Pseudonocardia eucalypti</name>
    <dbReference type="NCBI Taxonomy" id="648755"/>
    <lineage>
        <taxon>Bacteria</taxon>
        <taxon>Bacillati</taxon>
        <taxon>Actinomycetota</taxon>
        <taxon>Actinomycetes</taxon>
        <taxon>Pseudonocardiales</taxon>
        <taxon>Pseudonocardiaceae</taxon>
        <taxon>Pseudonocardia</taxon>
    </lineage>
</organism>
<dbReference type="Gene3D" id="1.10.10.10">
    <property type="entry name" value="Winged helix-like DNA-binding domain superfamily/Winged helix DNA-binding domain"/>
    <property type="match status" value="1"/>
</dbReference>
<gene>
    <name evidence="5" type="ORF">GCM10023321_85040</name>
</gene>
<dbReference type="SUPFAM" id="SSF46785">
    <property type="entry name" value="Winged helix' DNA-binding domain"/>
    <property type="match status" value="1"/>
</dbReference>
<dbReference type="InterPro" id="IPR019887">
    <property type="entry name" value="Tscrpt_reg_AsnC/Lrp_C"/>
</dbReference>
<dbReference type="InterPro" id="IPR036388">
    <property type="entry name" value="WH-like_DNA-bd_sf"/>
</dbReference>
<evidence type="ECO:0000313" key="6">
    <source>
        <dbReference type="Proteomes" id="UP001428817"/>
    </source>
</evidence>
<keyword evidence="6" id="KW-1185">Reference proteome</keyword>
<dbReference type="Gene3D" id="3.30.70.920">
    <property type="match status" value="1"/>
</dbReference>
<dbReference type="SUPFAM" id="SSF54909">
    <property type="entry name" value="Dimeric alpha+beta barrel"/>
    <property type="match status" value="1"/>
</dbReference>
<keyword evidence="3" id="KW-0804">Transcription</keyword>
<dbReference type="PANTHER" id="PTHR30154:SF45">
    <property type="entry name" value="TRANSCRIPTIONAL REGULATORY PROTEIN (PROBABLY ASNC-FAMILY)-RELATED"/>
    <property type="match status" value="1"/>
</dbReference>
<feature type="domain" description="HTH asnC-type" evidence="4">
    <location>
        <begin position="14"/>
        <end position="75"/>
    </location>
</feature>
<dbReference type="PANTHER" id="PTHR30154">
    <property type="entry name" value="LEUCINE-RESPONSIVE REGULATORY PROTEIN"/>
    <property type="match status" value="1"/>
</dbReference>
<proteinExistence type="predicted"/>
<dbReference type="InterPro" id="IPR019885">
    <property type="entry name" value="Tscrpt_reg_HTH_AsnC-type_CS"/>
</dbReference>
<protein>
    <submittedName>
        <fullName evidence="5">Lrp/AsnC family transcriptional regulator</fullName>
    </submittedName>
</protein>
<sequence length="157" mass="17710">MTLRDERLSGPPELDDLDRRLVELLVEDGRRTFAELGRIVGLSVPAAKRRVDRLCELGVITGFTARVDYARLGWGIEAFTEVRYTGTTDIETITREATSVPEVQAVYTIAGDPDALFRVRVRDIPHFQRVIDSLRRSRRVTGTKTLMVISAWHRGAS</sequence>
<comment type="caution">
    <text evidence="5">The sequence shown here is derived from an EMBL/GenBank/DDBJ whole genome shotgun (WGS) entry which is preliminary data.</text>
</comment>
<dbReference type="EMBL" id="BAABJP010000068">
    <property type="protein sequence ID" value="GAA5176494.1"/>
    <property type="molecule type" value="Genomic_DNA"/>
</dbReference>
<dbReference type="PROSITE" id="PS00519">
    <property type="entry name" value="HTH_ASNC_1"/>
    <property type="match status" value="1"/>
</dbReference>
<dbReference type="Proteomes" id="UP001428817">
    <property type="component" value="Unassembled WGS sequence"/>
</dbReference>
<evidence type="ECO:0000256" key="3">
    <source>
        <dbReference type="ARBA" id="ARBA00023163"/>
    </source>
</evidence>
<dbReference type="RefSeq" id="WP_185065804.1">
    <property type="nucleotide sequence ID" value="NZ_BAABJP010000068.1"/>
</dbReference>
<evidence type="ECO:0000259" key="4">
    <source>
        <dbReference type="PROSITE" id="PS50956"/>
    </source>
</evidence>
<dbReference type="PRINTS" id="PR00033">
    <property type="entry name" value="HTHASNC"/>
</dbReference>
<evidence type="ECO:0000313" key="5">
    <source>
        <dbReference type="EMBL" id="GAA5176494.1"/>
    </source>
</evidence>
<dbReference type="Pfam" id="PF01037">
    <property type="entry name" value="AsnC_trans_reg"/>
    <property type="match status" value="1"/>
</dbReference>
<evidence type="ECO:0000256" key="1">
    <source>
        <dbReference type="ARBA" id="ARBA00023015"/>
    </source>
</evidence>
<dbReference type="PROSITE" id="PS50956">
    <property type="entry name" value="HTH_ASNC_2"/>
    <property type="match status" value="1"/>
</dbReference>
<keyword evidence="2" id="KW-0238">DNA-binding</keyword>
<accession>A0ABP9RFW1</accession>
<name>A0ABP9RFW1_9PSEU</name>
<dbReference type="InterPro" id="IPR036390">
    <property type="entry name" value="WH_DNA-bd_sf"/>
</dbReference>
<dbReference type="SMART" id="SM00344">
    <property type="entry name" value="HTH_ASNC"/>
    <property type="match status" value="1"/>
</dbReference>
<keyword evidence="1" id="KW-0805">Transcription regulation</keyword>